<reference evidence="1" key="1">
    <citation type="submission" date="2019-06" db="EMBL/GenBank/DDBJ databases">
        <title>Complete genome sequence of Methanobrevibacter arboriphilus strain SA.</title>
        <authorList>
            <person name="Asakawa S."/>
        </authorList>
    </citation>
    <scope>NUCLEOTIDE SEQUENCE</scope>
    <source>
        <strain evidence="1">SA</strain>
    </source>
</reference>
<organism evidence="1 2">
    <name type="scientific">Methanobrevibacter arboriphilus</name>
    <dbReference type="NCBI Taxonomy" id="39441"/>
    <lineage>
        <taxon>Archaea</taxon>
        <taxon>Methanobacteriati</taxon>
        <taxon>Methanobacteriota</taxon>
        <taxon>Methanomada group</taxon>
        <taxon>Methanobacteria</taxon>
        <taxon>Methanobacteriales</taxon>
        <taxon>Methanobacteriaceae</taxon>
        <taxon>Methanobrevibacter</taxon>
    </lineage>
</organism>
<proteinExistence type="predicted"/>
<evidence type="ECO:0000313" key="2">
    <source>
        <dbReference type="Proteomes" id="UP000825015"/>
    </source>
</evidence>
<gene>
    <name evidence="1" type="ORF">MarbSA_05420</name>
</gene>
<dbReference type="EMBL" id="AP019779">
    <property type="protein sequence ID" value="BBL61502.1"/>
    <property type="molecule type" value="Genomic_DNA"/>
</dbReference>
<sequence>MENKKIIIILIAIIAIITVSAVGGIMVLNNGNLTLDTDAYVVSSSMNTVNEHNYTDTDLNITYDIKNSTNIYLRIGNLENGPYSAEFIYYDSNGKQLSKETISAVGGSSQTERSFSSNIETHNLDHINFKIFDRGNMVFNGTISK</sequence>
<keyword evidence="2" id="KW-1185">Reference proteome</keyword>
<name>A0ACA8R2J1_METAZ</name>
<accession>A0ACA8R2J1</accession>
<protein>
    <submittedName>
        <fullName evidence="1">Uncharacterized protein</fullName>
    </submittedName>
</protein>
<evidence type="ECO:0000313" key="1">
    <source>
        <dbReference type="EMBL" id="BBL61502.1"/>
    </source>
</evidence>
<dbReference type="Proteomes" id="UP000825015">
    <property type="component" value="Chromosome"/>
</dbReference>